<keyword evidence="3" id="KW-0808">Transferase</keyword>
<dbReference type="InterPro" id="IPR006638">
    <property type="entry name" value="Elp3/MiaA/NifB-like_rSAM"/>
</dbReference>
<dbReference type="InterPro" id="IPR036724">
    <property type="entry name" value="Cobalamin-bd_sf"/>
</dbReference>
<dbReference type="PANTHER" id="PTHR43409:SF7">
    <property type="entry name" value="BLL1977 PROTEIN"/>
    <property type="match status" value="1"/>
</dbReference>
<feature type="domain" description="B12-binding" evidence="8">
    <location>
        <begin position="1"/>
        <end position="128"/>
    </location>
</feature>
<evidence type="ECO:0000256" key="6">
    <source>
        <dbReference type="ARBA" id="ARBA00023004"/>
    </source>
</evidence>
<dbReference type="CDD" id="cd01335">
    <property type="entry name" value="Radical_SAM"/>
    <property type="match status" value="1"/>
</dbReference>
<organism evidence="10 11">
    <name type="scientific">Candidatus Magnetominusculus xianensis</name>
    <dbReference type="NCBI Taxonomy" id="1748249"/>
    <lineage>
        <taxon>Bacteria</taxon>
        <taxon>Pseudomonadati</taxon>
        <taxon>Nitrospirota</taxon>
        <taxon>Nitrospiria</taxon>
        <taxon>Nitrospirales</taxon>
        <taxon>Nitrospiraceae</taxon>
        <taxon>Candidatus Magnetominusculus</taxon>
    </lineage>
</organism>
<dbReference type="SUPFAM" id="SSF52242">
    <property type="entry name" value="Cobalamin (vitamin B12)-binding domain"/>
    <property type="match status" value="1"/>
</dbReference>
<dbReference type="Gene3D" id="3.40.50.280">
    <property type="entry name" value="Cobalamin-binding domain"/>
    <property type="match status" value="1"/>
</dbReference>
<keyword evidence="2" id="KW-0489">Methyltransferase</keyword>
<name>A0ABR5SDI4_9BACT</name>
<keyword evidence="6" id="KW-0408">Iron</keyword>
<dbReference type="InterPro" id="IPR023404">
    <property type="entry name" value="rSAM_horseshoe"/>
</dbReference>
<accession>A0ABR5SDI4</accession>
<dbReference type="PANTHER" id="PTHR43409">
    <property type="entry name" value="ANAEROBIC MAGNESIUM-PROTOPORPHYRIN IX MONOMETHYL ESTER CYCLASE-RELATED"/>
    <property type="match status" value="1"/>
</dbReference>
<reference evidence="10 11" key="1">
    <citation type="submission" date="2015-11" db="EMBL/GenBank/DDBJ databases">
        <authorList>
            <person name="Lin W."/>
        </authorList>
    </citation>
    <scope>NUCLEOTIDE SEQUENCE [LARGE SCALE GENOMIC DNA]</scope>
    <source>
        <strain evidence="10 11">HCH-1</strain>
    </source>
</reference>
<dbReference type="Gene3D" id="3.80.30.20">
    <property type="entry name" value="tm_1862 like domain"/>
    <property type="match status" value="1"/>
</dbReference>
<dbReference type="SFLD" id="SFLDS00029">
    <property type="entry name" value="Radical_SAM"/>
    <property type="match status" value="1"/>
</dbReference>
<keyword evidence="11" id="KW-1185">Reference proteome</keyword>
<dbReference type="Proteomes" id="UP000060487">
    <property type="component" value="Unassembled WGS sequence"/>
</dbReference>
<evidence type="ECO:0000256" key="5">
    <source>
        <dbReference type="ARBA" id="ARBA00022723"/>
    </source>
</evidence>
<dbReference type="EMBL" id="LNQR01000116">
    <property type="protein sequence ID" value="KWT78362.1"/>
    <property type="molecule type" value="Genomic_DNA"/>
</dbReference>
<evidence type="ECO:0000259" key="9">
    <source>
        <dbReference type="PROSITE" id="PS51918"/>
    </source>
</evidence>
<comment type="cofactor">
    <cofactor evidence="1">
        <name>[4Fe-4S] cluster</name>
        <dbReference type="ChEBI" id="CHEBI:49883"/>
    </cofactor>
</comment>
<dbReference type="Pfam" id="PF04055">
    <property type="entry name" value="Radical_SAM"/>
    <property type="match status" value="1"/>
</dbReference>
<evidence type="ECO:0000256" key="1">
    <source>
        <dbReference type="ARBA" id="ARBA00001966"/>
    </source>
</evidence>
<dbReference type="PROSITE" id="PS51918">
    <property type="entry name" value="RADICAL_SAM"/>
    <property type="match status" value="1"/>
</dbReference>
<gene>
    <name evidence="10" type="ORF">ASN18_2867</name>
</gene>
<dbReference type="InterPro" id="IPR058240">
    <property type="entry name" value="rSAM_sf"/>
</dbReference>
<feature type="domain" description="Radical SAM core" evidence="9">
    <location>
        <begin position="165"/>
        <end position="400"/>
    </location>
</feature>
<dbReference type="InterPro" id="IPR007197">
    <property type="entry name" value="rSAM"/>
</dbReference>
<sequence length="485" mass="54319">MKILFIIENGLQESLGVASIIAYISRTGGHTADVVLYSHVKDIFDYIKTTKPDIIGFSIVTGSHRFAYSLGKKIRSESVIPTIAGGPHATYYPEHMAESGAFDYICRGEGEVPLATLLNSLSKGENVTDIAGLWINFSGTWHKNPIGHLLEDLDSLPFPDRSLFFKYPFLKNMSLKRLITEIGCPYPCTFCHAPLYKQEMLGKGRLHRQKSPQYVIGEIESIQGIAPLNSIHFSDDTFGHDLKWLKEFANIYKDTIKLPFTCNARADTNMEAIGLLKSAGCVGVQIGLESGSKRIREELLKKYWTQEQAVEVCRAFKKVGIKLMATNMIGLPSETLEEALSTIQLNATCGVDFARCNVFLPHPALQLTKWAQENGYIDKNYSIDDFDAAPLNPIVKTPHREQFINIANLFSLSVKKGLMKGPFGKLLLNSKPNNLYNFIGSLNLMQEFRFFNLKLLPALDYFRNTIGNPLGFKYGAWPTDRVGKK</sequence>
<dbReference type="InterPro" id="IPR006158">
    <property type="entry name" value="Cobalamin-bd"/>
</dbReference>
<dbReference type="SFLD" id="SFLDG01082">
    <property type="entry name" value="B12-binding_domain_containing"/>
    <property type="match status" value="1"/>
</dbReference>
<keyword evidence="7" id="KW-0411">Iron-sulfur</keyword>
<dbReference type="PROSITE" id="PS51332">
    <property type="entry name" value="B12_BINDING"/>
    <property type="match status" value="1"/>
</dbReference>
<dbReference type="SFLD" id="SFLDG01123">
    <property type="entry name" value="methyltransferase_(Class_B)"/>
    <property type="match status" value="1"/>
</dbReference>
<evidence type="ECO:0000256" key="3">
    <source>
        <dbReference type="ARBA" id="ARBA00022679"/>
    </source>
</evidence>
<evidence type="ECO:0000256" key="2">
    <source>
        <dbReference type="ARBA" id="ARBA00022603"/>
    </source>
</evidence>
<dbReference type="SUPFAM" id="SSF102114">
    <property type="entry name" value="Radical SAM enzymes"/>
    <property type="match status" value="1"/>
</dbReference>
<comment type="caution">
    <text evidence="10">The sequence shown here is derived from an EMBL/GenBank/DDBJ whole genome shotgun (WGS) entry which is preliminary data.</text>
</comment>
<dbReference type="RefSeq" id="WP_085053483.1">
    <property type="nucleotide sequence ID" value="NZ_LNQR01000116.1"/>
</dbReference>
<dbReference type="Pfam" id="PF02310">
    <property type="entry name" value="B12-binding"/>
    <property type="match status" value="1"/>
</dbReference>
<dbReference type="CDD" id="cd02068">
    <property type="entry name" value="radical_SAM_B12_BD"/>
    <property type="match status" value="1"/>
</dbReference>
<evidence type="ECO:0000256" key="4">
    <source>
        <dbReference type="ARBA" id="ARBA00022691"/>
    </source>
</evidence>
<evidence type="ECO:0000259" key="8">
    <source>
        <dbReference type="PROSITE" id="PS51332"/>
    </source>
</evidence>
<evidence type="ECO:0000256" key="7">
    <source>
        <dbReference type="ARBA" id="ARBA00023014"/>
    </source>
</evidence>
<keyword evidence="4" id="KW-0949">S-adenosyl-L-methionine</keyword>
<keyword evidence="5" id="KW-0479">Metal-binding</keyword>
<dbReference type="InterPro" id="IPR051198">
    <property type="entry name" value="BchE-like"/>
</dbReference>
<dbReference type="SMART" id="SM00729">
    <property type="entry name" value="Elp3"/>
    <property type="match status" value="1"/>
</dbReference>
<protein>
    <submittedName>
        <fullName evidence="10">B12-binding domain-containing radical SAM protein</fullName>
    </submittedName>
</protein>
<evidence type="ECO:0000313" key="11">
    <source>
        <dbReference type="Proteomes" id="UP000060487"/>
    </source>
</evidence>
<proteinExistence type="predicted"/>
<dbReference type="InterPro" id="IPR034466">
    <property type="entry name" value="Methyltransferase_Class_B"/>
</dbReference>
<evidence type="ECO:0000313" key="10">
    <source>
        <dbReference type="EMBL" id="KWT78362.1"/>
    </source>
</evidence>